<evidence type="ECO:0000313" key="3">
    <source>
        <dbReference type="Proteomes" id="UP001162734"/>
    </source>
</evidence>
<evidence type="ECO:0000313" key="2">
    <source>
        <dbReference type="EMBL" id="BDG09203.1"/>
    </source>
</evidence>
<accession>A0ABN6N7P1</accession>
<dbReference type="Gene3D" id="2.130.10.10">
    <property type="entry name" value="YVTN repeat-like/Quinoprotein amine dehydrogenase"/>
    <property type="match status" value="1"/>
</dbReference>
<evidence type="ECO:0008006" key="4">
    <source>
        <dbReference type="Google" id="ProtNLM"/>
    </source>
</evidence>
<gene>
    <name evidence="2" type="ORF">AMPC_23160</name>
</gene>
<dbReference type="EMBL" id="AP025592">
    <property type="protein sequence ID" value="BDG09203.1"/>
    <property type="molecule type" value="Genomic_DNA"/>
</dbReference>
<organism evidence="2 3">
    <name type="scientific">Anaeromyxobacter paludicola</name>
    <dbReference type="NCBI Taxonomy" id="2918171"/>
    <lineage>
        <taxon>Bacteria</taxon>
        <taxon>Pseudomonadati</taxon>
        <taxon>Myxococcota</taxon>
        <taxon>Myxococcia</taxon>
        <taxon>Myxococcales</taxon>
        <taxon>Cystobacterineae</taxon>
        <taxon>Anaeromyxobacteraceae</taxon>
        <taxon>Anaeromyxobacter</taxon>
    </lineage>
</organism>
<sequence length="497" mass="50440">MRRRAGRALLACAAALQVAAAEAPTTAALEHHGDPSRAGVYVDPALTRAAAKGYHLDPAFDARLPGAVYAQPLYAPGVRGGPDLVVAASERNEVAAFDARSGAAIWRRTLGAPVARARLPCGNIDPLGVTGTPVIDPASRTLYLDALTMPDGGATKVHQVFALGLDDGAVRPGWPLDVAGLARRRGLSFDAAVQNQRGALALAAGTLYVPFGGHFGDCGDYHGFVFAIPLRDPAAATAYRTPARGAGIWAPGGLSAADGQLFAATGNSFGATTWGGGDAVLRFQAGAPLAGAAPDHFAPANWKELDEGDVDLGGTAPLPVDLPGATPSKLVVALGKDGKAYLLDRARLGGVGGQLAAVPVADDLIINAAAAYATAKGTYVAFRGQGKGCPEEADLTAIRLVPGAPPTARVAWCARQGGKGSPMVTTTGGGGEAIVWSVGAEGDERLHGFDGDTGAVVYAGGGPGDALGKVRRFQSPILAKGRIYVGVDGGVKAFRRD</sequence>
<feature type="chain" id="PRO_5045235349" description="Pyrrolo-quinoline quinone" evidence="1">
    <location>
        <begin position="21"/>
        <end position="497"/>
    </location>
</feature>
<dbReference type="InterPro" id="IPR011047">
    <property type="entry name" value="Quinoprotein_ADH-like_sf"/>
</dbReference>
<dbReference type="Proteomes" id="UP001162734">
    <property type="component" value="Chromosome"/>
</dbReference>
<name>A0ABN6N7P1_9BACT</name>
<protein>
    <recommendedName>
        <fullName evidence="4">Pyrrolo-quinoline quinone</fullName>
    </recommendedName>
</protein>
<dbReference type="SUPFAM" id="SSF50998">
    <property type="entry name" value="Quinoprotein alcohol dehydrogenase-like"/>
    <property type="match status" value="1"/>
</dbReference>
<proteinExistence type="predicted"/>
<dbReference type="InterPro" id="IPR015943">
    <property type="entry name" value="WD40/YVTN_repeat-like_dom_sf"/>
</dbReference>
<feature type="signal peptide" evidence="1">
    <location>
        <begin position="1"/>
        <end position="20"/>
    </location>
</feature>
<dbReference type="RefSeq" id="WP_248340948.1">
    <property type="nucleotide sequence ID" value="NZ_AP025592.1"/>
</dbReference>
<evidence type="ECO:0000256" key="1">
    <source>
        <dbReference type="SAM" id="SignalP"/>
    </source>
</evidence>
<keyword evidence="3" id="KW-1185">Reference proteome</keyword>
<keyword evidence="1" id="KW-0732">Signal</keyword>
<reference evidence="3" key="1">
    <citation type="journal article" date="2022" name="Int. J. Syst. Evol. Microbiol.">
        <title>Anaeromyxobacter oryzae sp. nov., Anaeromyxobacter diazotrophicus sp. nov. and Anaeromyxobacter paludicola sp. nov., isolated from paddy soils.</title>
        <authorList>
            <person name="Itoh H."/>
            <person name="Xu Z."/>
            <person name="Mise K."/>
            <person name="Masuda Y."/>
            <person name="Ushijima N."/>
            <person name="Hayakawa C."/>
            <person name="Shiratori Y."/>
            <person name="Senoo K."/>
        </authorList>
    </citation>
    <scope>NUCLEOTIDE SEQUENCE [LARGE SCALE GENOMIC DNA]</scope>
    <source>
        <strain evidence="3">Red630</strain>
    </source>
</reference>